<evidence type="ECO:0000313" key="3">
    <source>
        <dbReference type="EMBL" id="MER6615316.1"/>
    </source>
</evidence>
<keyword evidence="1" id="KW-0732">Signal</keyword>
<dbReference type="InterPro" id="IPR000772">
    <property type="entry name" value="Ricin_B_lectin"/>
</dbReference>
<organism evidence="3 4">
    <name type="scientific">Streptomyces xantholiticus</name>
    <dbReference type="NCBI Taxonomy" id="68285"/>
    <lineage>
        <taxon>Bacteria</taxon>
        <taxon>Bacillati</taxon>
        <taxon>Actinomycetota</taxon>
        <taxon>Actinomycetes</taxon>
        <taxon>Kitasatosporales</taxon>
        <taxon>Streptomycetaceae</taxon>
        <taxon>Streptomyces</taxon>
    </lineage>
</organism>
<name>A0ABV1UX31_9ACTN</name>
<dbReference type="Gene3D" id="2.80.10.50">
    <property type="match status" value="2"/>
</dbReference>
<dbReference type="SMART" id="SM00458">
    <property type="entry name" value="RICIN"/>
    <property type="match status" value="1"/>
</dbReference>
<feature type="chain" id="PRO_5045256517" evidence="1">
    <location>
        <begin position="44"/>
        <end position="360"/>
    </location>
</feature>
<dbReference type="PROSITE" id="PS50231">
    <property type="entry name" value="RICIN_B_LECTIN"/>
    <property type="match status" value="1"/>
</dbReference>
<sequence>MTAKERPTTTSSARLRLLAAVLATCCIALGIMMSPLAMPAAQAAGNCDSPLRCETITSASNGRHLDVQNGSTGDGAFVVTNSAPGHHQSWTLNVDPAEATFTILNDATGKCVELGWPALRQQTCRGQASQKWYFQPVAGSNSVFMIRNASDDSCLDLVANAQYDDAWTGKSNCHGGTNQRWTTTSQAAWKLAVDRGARMCQKDPSSCSWVLRSEAPAAPLPTVCASAVWYNNTGSPVSQTYSVNETTGWSSSIMTTLSSTAGTGGASPLMASVTSSLTFTNIWQGSTTVGDGVQVAVPSGHYGWVTLSVLAKKVTGTWTFDAHGFPWTADDTVTVPVKDDPSGGATLYIANTSPTFGSCA</sequence>
<feature type="domain" description="Ricin B lectin" evidence="2">
    <location>
        <begin position="52"/>
        <end position="184"/>
    </location>
</feature>
<accession>A0ABV1UX31</accession>
<dbReference type="Proteomes" id="UP001445472">
    <property type="component" value="Unassembled WGS sequence"/>
</dbReference>
<dbReference type="CDD" id="cd00161">
    <property type="entry name" value="beta-trefoil_Ricin-like"/>
    <property type="match status" value="1"/>
</dbReference>
<feature type="signal peptide" evidence="1">
    <location>
        <begin position="1"/>
        <end position="43"/>
    </location>
</feature>
<dbReference type="RefSeq" id="WP_351976915.1">
    <property type="nucleotide sequence ID" value="NZ_JBEPBX010000015.1"/>
</dbReference>
<dbReference type="InterPro" id="IPR035992">
    <property type="entry name" value="Ricin_B-like_lectins"/>
</dbReference>
<evidence type="ECO:0000313" key="4">
    <source>
        <dbReference type="Proteomes" id="UP001445472"/>
    </source>
</evidence>
<evidence type="ECO:0000256" key="1">
    <source>
        <dbReference type="SAM" id="SignalP"/>
    </source>
</evidence>
<protein>
    <submittedName>
        <fullName evidence="3">RICIN domain-containing protein</fullName>
    </submittedName>
</protein>
<dbReference type="EMBL" id="JBEPBX010000015">
    <property type="protein sequence ID" value="MER6615316.1"/>
    <property type="molecule type" value="Genomic_DNA"/>
</dbReference>
<keyword evidence="4" id="KW-1185">Reference proteome</keyword>
<proteinExistence type="predicted"/>
<evidence type="ECO:0000259" key="2">
    <source>
        <dbReference type="SMART" id="SM00458"/>
    </source>
</evidence>
<dbReference type="Pfam" id="PF00652">
    <property type="entry name" value="Ricin_B_lectin"/>
    <property type="match status" value="1"/>
</dbReference>
<comment type="caution">
    <text evidence="3">The sequence shown here is derived from an EMBL/GenBank/DDBJ whole genome shotgun (WGS) entry which is preliminary data.</text>
</comment>
<reference evidence="3 4" key="1">
    <citation type="submission" date="2024-06" db="EMBL/GenBank/DDBJ databases">
        <title>The Natural Products Discovery Center: Release of the First 8490 Sequenced Strains for Exploring Actinobacteria Biosynthetic Diversity.</title>
        <authorList>
            <person name="Kalkreuter E."/>
            <person name="Kautsar S.A."/>
            <person name="Yang D."/>
            <person name="Bader C.D."/>
            <person name="Teijaro C.N."/>
            <person name="Fluegel L."/>
            <person name="Davis C.M."/>
            <person name="Simpson J.R."/>
            <person name="Lauterbach L."/>
            <person name="Steele A.D."/>
            <person name="Gui C."/>
            <person name="Meng S."/>
            <person name="Li G."/>
            <person name="Viehrig K."/>
            <person name="Ye F."/>
            <person name="Su P."/>
            <person name="Kiefer A.F."/>
            <person name="Nichols A."/>
            <person name="Cepeda A.J."/>
            <person name="Yan W."/>
            <person name="Fan B."/>
            <person name="Jiang Y."/>
            <person name="Adhikari A."/>
            <person name="Zheng C.-J."/>
            <person name="Schuster L."/>
            <person name="Cowan T.M."/>
            <person name="Smanski M.J."/>
            <person name="Chevrette M.G."/>
            <person name="De Carvalho L.P.S."/>
            <person name="Shen B."/>
        </authorList>
    </citation>
    <scope>NUCLEOTIDE SEQUENCE [LARGE SCALE GENOMIC DNA]</scope>
    <source>
        <strain evidence="3 4">NPDC000837</strain>
    </source>
</reference>
<gene>
    <name evidence="3" type="ORF">ABT276_18510</name>
</gene>
<dbReference type="SUPFAM" id="SSF50370">
    <property type="entry name" value="Ricin B-like lectins"/>
    <property type="match status" value="1"/>
</dbReference>